<dbReference type="AlphaFoldDB" id="A0A9D1SM99"/>
<keyword evidence="1" id="KW-0472">Membrane</keyword>
<keyword evidence="1" id="KW-0812">Transmembrane</keyword>
<evidence type="ECO:0000313" key="3">
    <source>
        <dbReference type="Proteomes" id="UP000824142"/>
    </source>
</evidence>
<evidence type="ECO:0000313" key="2">
    <source>
        <dbReference type="EMBL" id="HIU65135.1"/>
    </source>
</evidence>
<sequence length="140" mass="15324">MYSIKEVYNILKTSAISGGVSALGMAIAIPVLGLAGHMVKYIGDSSLDNYSLKNRFETAYSFNTPEDHKYYRETPVINGYEVGTRKEPYLASPYATYGLIALAGLGGALIGGKFSAEVIKNGKEERKIMAAQQQRKDFSR</sequence>
<gene>
    <name evidence="2" type="ORF">IAC63_00650</name>
</gene>
<comment type="caution">
    <text evidence="2">The sequence shown here is derived from an EMBL/GenBank/DDBJ whole genome shotgun (WGS) entry which is preliminary data.</text>
</comment>
<evidence type="ECO:0000256" key="1">
    <source>
        <dbReference type="SAM" id="Phobius"/>
    </source>
</evidence>
<dbReference type="Proteomes" id="UP000824142">
    <property type="component" value="Unassembled WGS sequence"/>
</dbReference>
<dbReference type="EMBL" id="DVNO01000005">
    <property type="protein sequence ID" value="HIU65135.1"/>
    <property type="molecule type" value="Genomic_DNA"/>
</dbReference>
<feature type="transmembrane region" description="Helical" evidence="1">
    <location>
        <begin position="94"/>
        <end position="116"/>
    </location>
</feature>
<name>A0A9D1SM99_9PROT</name>
<protein>
    <submittedName>
        <fullName evidence="2">Uncharacterized protein</fullName>
    </submittedName>
</protein>
<keyword evidence="1" id="KW-1133">Transmembrane helix</keyword>
<organism evidence="2 3">
    <name type="scientific">Candidatus Enterousia avicola</name>
    <dbReference type="NCBI Taxonomy" id="2840787"/>
    <lineage>
        <taxon>Bacteria</taxon>
        <taxon>Pseudomonadati</taxon>
        <taxon>Pseudomonadota</taxon>
        <taxon>Alphaproteobacteria</taxon>
        <taxon>Candidatus Enterousia</taxon>
    </lineage>
</organism>
<reference evidence="2" key="1">
    <citation type="submission" date="2020-10" db="EMBL/GenBank/DDBJ databases">
        <authorList>
            <person name="Gilroy R."/>
        </authorList>
    </citation>
    <scope>NUCLEOTIDE SEQUENCE</scope>
    <source>
        <strain evidence="2">CHK136-897</strain>
    </source>
</reference>
<feature type="transmembrane region" description="Helical" evidence="1">
    <location>
        <begin position="20"/>
        <end position="39"/>
    </location>
</feature>
<accession>A0A9D1SM99</accession>
<proteinExistence type="predicted"/>
<reference evidence="2" key="2">
    <citation type="journal article" date="2021" name="PeerJ">
        <title>Extensive microbial diversity within the chicken gut microbiome revealed by metagenomics and culture.</title>
        <authorList>
            <person name="Gilroy R."/>
            <person name="Ravi A."/>
            <person name="Getino M."/>
            <person name="Pursley I."/>
            <person name="Horton D.L."/>
            <person name="Alikhan N.F."/>
            <person name="Baker D."/>
            <person name="Gharbi K."/>
            <person name="Hall N."/>
            <person name="Watson M."/>
            <person name="Adriaenssens E.M."/>
            <person name="Foster-Nyarko E."/>
            <person name="Jarju S."/>
            <person name="Secka A."/>
            <person name="Antonio M."/>
            <person name="Oren A."/>
            <person name="Chaudhuri R.R."/>
            <person name="La Ragione R."/>
            <person name="Hildebrand F."/>
            <person name="Pallen M.J."/>
        </authorList>
    </citation>
    <scope>NUCLEOTIDE SEQUENCE</scope>
    <source>
        <strain evidence="2">CHK136-897</strain>
    </source>
</reference>